<name>A0ABP8PQI6_9NOCA</name>
<organism evidence="2 3">
    <name type="scientific">Rhodococcus olei</name>
    <dbReference type="NCBI Taxonomy" id="2161675"/>
    <lineage>
        <taxon>Bacteria</taxon>
        <taxon>Bacillati</taxon>
        <taxon>Actinomycetota</taxon>
        <taxon>Actinomycetes</taxon>
        <taxon>Mycobacteriales</taxon>
        <taxon>Nocardiaceae</taxon>
        <taxon>Rhodococcus</taxon>
    </lineage>
</organism>
<dbReference type="SUPFAM" id="SSF50800">
    <property type="entry name" value="PK beta-barrel domain-like"/>
    <property type="match status" value="1"/>
</dbReference>
<dbReference type="InterPro" id="IPR011037">
    <property type="entry name" value="Pyrv_Knase-like_insert_dom_sf"/>
</dbReference>
<proteinExistence type="predicted"/>
<dbReference type="PANTHER" id="PTHR30212">
    <property type="entry name" value="PROTEIN YIIM"/>
    <property type="match status" value="1"/>
</dbReference>
<accession>A0ABP8PQI6</accession>
<dbReference type="RefSeq" id="WP_345352452.1">
    <property type="nucleotide sequence ID" value="NZ_BAABFB010000075.1"/>
</dbReference>
<dbReference type="InterPro" id="IPR052353">
    <property type="entry name" value="Benzoxazolinone_Detox_Enz"/>
</dbReference>
<dbReference type="EMBL" id="BAABFB010000075">
    <property type="protein sequence ID" value="GAA4489635.1"/>
    <property type="molecule type" value="Genomic_DNA"/>
</dbReference>
<dbReference type="InterPro" id="IPR005302">
    <property type="entry name" value="MoCF_Sase_C"/>
</dbReference>
<feature type="domain" description="MOSC" evidence="1">
    <location>
        <begin position="43"/>
        <end position="178"/>
    </location>
</feature>
<evidence type="ECO:0000313" key="2">
    <source>
        <dbReference type="EMBL" id="GAA4489635.1"/>
    </source>
</evidence>
<dbReference type="PANTHER" id="PTHR30212:SF2">
    <property type="entry name" value="PROTEIN YIIM"/>
    <property type="match status" value="1"/>
</dbReference>
<sequence length="230" mass="24298">MTAGGQGAVAVPAGPGRVEAVCRVHAERASGTRRVPRTAIDKRPVDGPVAVGELGLTGDHVCDTEHHGGVHKAVYAYQEAEALCWAAELGRDLPAGWFGENLRVSGIETSDAVIGSRWRIGDTLELEVTGPRTPCGTFGVWSGEPGWVKRFAERGDTGAYLRVTRPGPVSAGDPVAVVHVPGHGVTVRDLFTGRDPEGLVALLAQQPGLSPSVEDKARRRISGLKVRVEH</sequence>
<dbReference type="PROSITE" id="PS51340">
    <property type="entry name" value="MOSC"/>
    <property type="match status" value="1"/>
</dbReference>
<gene>
    <name evidence="2" type="ORF">GCM10023094_51560</name>
</gene>
<evidence type="ECO:0000259" key="1">
    <source>
        <dbReference type="PROSITE" id="PS51340"/>
    </source>
</evidence>
<dbReference type="Pfam" id="PF03473">
    <property type="entry name" value="MOSC"/>
    <property type="match status" value="1"/>
</dbReference>
<comment type="caution">
    <text evidence="2">The sequence shown here is derived from an EMBL/GenBank/DDBJ whole genome shotgun (WGS) entry which is preliminary data.</text>
</comment>
<reference evidence="3" key="1">
    <citation type="journal article" date="2019" name="Int. J. Syst. Evol. Microbiol.">
        <title>The Global Catalogue of Microorganisms (GCM) 10K type strain sequencing project: providing services to taxonomists for standard genome sequencing and annotation.</title>
        <authorList>
            <consortium name="The Broad Institute Genomics Platform"/>
            <consortium name="The Broad Institute Genome Sequencing Center for Infectious Disease"/>
            <person name="Wu L."/>
            <person name="Ma J."/>
        </authorList>
    </citation>
    <scope>NUCLEOTIDE SEQUENCE [LARGE SCALE GENOMIC DNA]</scope>
    <source>
        <strain evidence="3">JCM 32206</strain>
    </source>
</reference>
<dbReference type="Gene3D" id="2.40.33.20">
    <property type="entry name" value="PK beta-barrel domain-like"/>
    <property type="match status" value="1"/>
</dbReference>
<keyword evidence="3" id="KW-1185">Reference proteome</keyword>
<dbReference type="Proteomes" id="UP001501183">
    <property type="component" value="Unassembled WGS sequence"/>
</dbReference>
<evidence type="ECO:0000313" key="3">
    <source>
        <dbReference type="Proteomes" id="UP001501183"/>
    </source>
</evidence>
<protein>
    <submittedName>
        <fullName evidence="2">MOSC domain-containing protein</fullName>
    </submittedName>
</protein>